<evidence type="ECO:0000259" key="2">
    <source>
        <dbReference type="PROSITE" id="PS50112"/>
    </source>
</evidence>
<dbReference type="InterPro" id="IPR035965">
    <property type="entry name" value="PAS-like_dom_sf"/>
</dbReference>
<gene>
    <name evidence="4" type="primary">LOC106474625</name>
</gene>
<dbReference type="InterPro" id="IPR017426">
    <property type="entry name" value="Nuclear_rcpt_coactivator"/>
</dbReference>
<feature type="compositionally biased region" description="Low complexity" evidence="1">
    <location>
        <begin position="1144"/>
        <end position="1167"/>
    </location>
</feature>
<dbReference type="PROSITE" id="PS50112">
    <property type="entry name" value="PAS"/>
    <property type="match status" value="1"/>
</dbReference>
<dbReference type="RefSeq" id="XP_022258644.1">
    <property type="nucleotide sequence ID" value="XM_022402936.1"/>
</dbReference>
<feature type="region of interest" description="Disordered" evidence="1">
    <location>
        <begin position="340"/>
        <end position="366"/>
    </location>
</feature>
<feature type="compositionally biased region" description="Low complexity" evidence="1">
    <location>
        <begin position="1316"/>
        <end position="1329"/>
    </location>
</feature>
<evidence type="ECO:0000313" key="4">
    <source>
        <dbReference type="RefSeq" id="XP_022258644.1"/>
    </source>
</evidence>
<dbReference type="Proteomes" id="UP000694941">
    <property type="component" value="Unplaced"/>
</dbReference>
<feature type="compositionally biased region" description="Polar residues" evidence="1">
    <location>
        <begin position="1126"/>
        <end position="1143"/>
    </location>
</feature>
<feature type="region of interest" description="Disordered" evidence="1">
    <location>
        <begin position="498"/>
        <end position="572"/>
    </location>
</feature>
<feature type="region of interest" description="Disordered" evidence="1">
    <location>
        <begin position="1233"/>
        <end position="1338"/>
    </location>
</feature>
<sequence>ALDGFLLLVNTDGKIEVVSENISYFLKYTKDDLVGKSIYNIIHVGDHARFSSSLLPMSIGNGFGWTPEPGTSKSRMFNCRFLIKPREDTEESMEEKQTRVSQYESMQISTVLLPHPAKRSDSPEAATSDVQNLLFCVARRIPPNEQNQSPAGVEQFTTRLDVTGKILAIDTSGVSSTYSQYLNKDLVERIIQELCHPKDLQRLNQHLKETLQVGNNTSGIYRLKVAHEKYIHVQTKSKRVTYNPATCEQEFIMASHSIISGDTNLLDVDVDQRNGGSSSSNSVGVDGHISAAIATTAVNGPSSNVLYSSLTSLPSASQDFSLDDFGLDLFPSSSWELTTENSREDLTSGNSIPNPSPTPSTSSTSNVRVTLGAVQLSNSAFPNEMSPIVQSPPSQLPPSCNVSQVTPHNIYSFSPSSNGRVTPLGSKQMEDETFVSDVNFGKRNISLLNYSDHQSPARTNPKLRNLLTQGTEKIGSSTGVTSFSKLFSDGGDFQKIHPTGLENGLVKRGVPDEDSSSNSSKNVILRELLNQDEDAMSEPPNKSRFPSGGSKSGTCFKADPNKEVSKRRVNNNNMLRKLLNSEMEGVQNNRRSHDVLIQQLLKAESPEKNENSVSADTNSQSSSTDQLFKDLGLNSNQPNTLPLPTSLGAVFGSILKRKSDENVDPPTKRPAVQHPHLAGQNPMLASMLAQTPKTEPSVPTTIANSIMSQLPQDRLPKNLEKKLIQTPCTIITSVSSNNSTHATSTNISHLHQDVITADSRGHVTLGRHSATTLNIPQGQTTLSPQNGSLPHHHQGLLSRVLTNTDSSPLTRTLAVASANAASLNRSSQSTYSNFQPRSQLAQQPAKSLTLADLLGDVSSFDSVVGLTAQSQTSDPMLSQILDEVCVSPRVWSMQQEMEPSVLDDNIILKILDEVFEQPTGSSSLGSLPSNNRPVQDVHEKLAINAIQQQLMSYETSNSRGTVTSHSTQPSFHTQASSTALGAIPSNSVNYPSVSSLSTPSTGYRVRLQNPGLLASVQQGVTLGNYQRPVGVQQPNSANLTPEVYHRLLERRQKMLQHQKRSRMQHQQVVQVPQTVTESLNSSPSPVFTDNMNDLLNNTVAPPNVTLQCFSGVPDQQVSPRYNATLISQNNPSQLSPGQRTGQRSPYSPLSQQSFSSVSPPVTSSYPHPRLPSYSPSSPIPVAGEGPQSPHLQALSPQPQWNQSTATTGSVQQQNPMLNAQLSQSSFASQGRFVTKAQRQVPVRSMHSPNSVTSQRNTLFPGQSDGQFRSQSPGHLYQQASQVQPKQRVQRTVSVPSRVNSPRTPHGGYVGGDQVVSPRPQMSSSYSSQSARGNNYTSADGATDNSHFCFEQQNLQMFSSSLVERGQVAGNGNGRVRQELRAMVGAKTQQQQAQGQQLQQYVLSGGGSSSTPSHQTFNPSELDALVLSLDLETAADGSPGLFPPPSKHGTLTRVPSHSPRGEEPKPPDQKKSLLQQLLQHTPEPC</sequence>
<dbReference type="InterPro" id="IPR000014">
    <property type="entry name" value="PAS"/>
</dbReference>
<dbReference type="PANTHER" id="PTHR10684:SF4">
    <property type="entry name" value="TAIMAN, ISOFORM G"/>
    <property type="match status" value="1"/>
</dbReference>
<accession>A0ABM1TRY8</accession>
<feature type="compositionally biased region" description="Polar residues" evidence="1">
    <location>
        <begin position="611"/>
        <end position="626"/>
    </location>
</feature>
<keyword evidence="3" id="KW-1185">Reference proteome</keyword>
<dbReference type="PANTHER" id="PTHR10684">
    <property type="entry name" value="NUCLEAR RECEPTOR COACTIVATOR"/>
    <property type="match status" value="1"/>
</dbReference>
<feature type="compositionally biased region" description="Polar residues" evidence="1">
    <location>
        <begin position="1194"/>
        <end position="1211"/>
    </location>
</feature>
<feature type="compositionally biased region" description="Polar residues" evidence="1">
    <location>
        <begin position="772"/>
        <end position="788"/>
    </location>
</feature>
<dbReference type="SMART" id="SM00091">
    <property type="entry name" value="PAS"/>
    <property type="match status" value="2"/>
</dbReference>
<evidence type="ECO:0000313" key="3">
    <source>
        <dbReference type="Proteomes" id="UP000694941"/>
    </source>
</evidence>
<dbReference type="CDD" id="cd00130">
    <property type="entry name" value="PAS"/>
    <property type="match status" value="2"/>
</dbReference>
<feature type="compositionally biased region" description="Polar residues" evidence="1">
    <location>
        <begin position="1246"/>
        <end position="1302"/>
    </location>
</feature>
<name>A0ABM1TRY8_LIMPO</name>
<feature type="non-terminal residue" evidence="4">
    <location>
        <position position="1"/>
    </location>
</feature>
<feature type="compositionally biased region" description="Basic and acidic residues" evidence="1">
    <location>
        <begin position="1458"/>
        <end position="1470"/>
    </location>
</feature>
<protein>
    <submittedName>
        <fullName evidence="4">Nuclear receptor coactivator 2-like</fullName>
    </submittedName>
</protein>
<reference evidence="4" key="1">
    <citation type="submission" date="2025-08" db="UniProtKB">
        <authorList>
            <consortium name="RefSeq"/>
        </authorList>
    </citation>
    <scope>IDENTIFICATION</scope>
    <source>
        <tissue evidence="4">Muscle</tissue>
    </source>
</reference>
<dbReference type="Pfam" id="PF14598">
    <property type="entry name" value="PAS_11"/>
    <property type="match status" value="1"/>
</dbReference>
<organism evidence="3 4">
    <name type="scientific">Limulus polyphemus</name>
    <name type="common">Atlantic horseshoe crab</name>
    <dbReference type="NCBI Taxonomy" id="6850"/>
    <lineage>
        <taxon>Eukaryota</taxon>
        <taxon>Metazoa</taxon>
        <taxon>Ecdysozoa</taxon>
        <taxon>Arthropoda</taxon>
        <taxon>Chelicerata</taxon>
        <taxon>Merostomata</taxon>
        <taxon>Xiphosura</taxon>
        <taxon>Limulidae</taxon>
        <taxon>Limulus</taxon>
    </lineage>
</organism>
<dbReference type="Gene3D" id="3.30.450.20">
    <property type="entry name" value="PAS domain"/>
    <property type="match status" value="2"/>
</dbReference>
<feature type="region of interest" description="Disordered" evidence="1">
    <location>
        <begin position="603"/>
        <end position="626"/>
    </location>
</feature>
<dbReference type="GeneID" id="106474625"/>
<feature type="region of interest" description="Disordered" evidence="1">
    <location>
        <begin position="1433"/>
        <end position="1484"/>
    </location>
</feature>
<feature type="compositionally biased region" description="Low complexity" evidence="1">
    <location>
        <begin position="347"/>
        <end position="366"/>
    </location>
</feature>
<dbReference type="SUPFAM" id="SSF55785">
    <property type="entry name" value="PYP-like sensor domain (PAS domain)"/>
    <property type="match status" value="2"/>
</dbReference>
<feature type="region of interest" description="Disordered" evidence="1">
    <location>
        <begin position="1126"/>
        <end position="1211"/>
    </location>
</feature>
<proteinExistence type="predicted"/>
<feature type="domain" description="PAS" evidence="2">
    <location>
        <begin position="1"/>
        <end position="62"/>
    </location>
</feature>
<feature type="region of interest" description="Disordered" evidence="1">
    <location>
        <begin position="772"/>
        <end position="792"/>
    </location>
</feature>
<evidence type="ECO:0000256" key="1">
    <source>
        <dbReference type="SAM" id="MobiDB-lite"/>
    </source>
</evidence>